<name>A0A399EDJ4_9DEIN</name>
<evidence type="ECO:0000313" key="2">
    <source>
        <dbReference type="EMBL" id="RIH82707.1"/>
    </source>
</evidence>
<protein>
    <submittedName>
        <fullName evidence="2">Uncharacterized protein</fullName>
    </submittedName>
</protein>
<gene>
    <name evidence="2" type="ORF">Mrose_03298</name>
</gene>
<comment type="caution">
    <text evidence="2">The sequence shown here is derived from an EMBL/GenBank/DDBJ whole genome shotgun (WGS) entry which is preliminary data.</text>
</comment>
<keyword evidence="1" id="KW-0472">Membrane</keyword>
<keyword evidence="1" id="KW-0812">Transmembrane</keyword>
<feature type="transmembrane region" description="Helical" evidence="1">
    <location>
        <begin position="61"/>
        <end position="83"/>
    </location>
</feature>
<keyword evidence="1" id="KW-1133">Transmembrane helix</keyword>
<dbReference type="Proteomes" id="UP000265341">
    <property type="component" value="Unassembled WGS sequence"/>
</dbReference>
<reference evidence="2 3" key="1">
    <citation type="submission" date="2018-08" db="EMBL/GenBank/DDBJ databases">
        <title>Meiothermus roseus NBRC 110900 genome sequencing project.</title>
        <authorList>
            <person name="Da Costa M.S."/>
            <person name="Albuquerque L."/>
            <person name="Raposo P."/>
            <person name="Froufe H.J.C."/>
            <person name="Barroso C.S."/>
            <person name="Egas C."/>
        </authorList>
    </citation>
    <scope>NUCLEOTIDE SEQUENCE [LARGE SCALE GENOMIC DNA]</scope>
    <source>
        <strain evidence="2 3">NBRC 110900</strain>
    </source>
</reference>
<evidence type="ECO:0000313" key="3">
    <source>
        <dbReference type="Proteomes" id="UP000265341"/>
    </source>
</evidence>
<evidence type="ECO:0000256" key="1">
    <source>
        <dbReference type="SAM" id="Phobius"/>
    </source>
</evidence>
<accession>A0A399EDJ4</accession>
<feature type="transmembrane region" description="Helical" evidence="1">
    <location>
        <begin position="26"/>
        <end position="55"/>
    </location>
</feature>
<dbReference type="AlphaFoldDB" id="A0A399EDJ4"/>
<sequence length="92" mass="10302">MERRGLRAVCYPEHMNERSFQDILEWVVLGLLIAVAALVVMWVGGWLFTFLGAILKGLASLIFRLLTILVPALIVAGAVYFILRFVQKPKSA</sequence>
<dbReference type="EMBL" id="QWLA01000096">
    <property type="protein sequence ID" value="RIH82707.1"/>
    <property type="molecule type" value="Genomic_DNA"/>
</dbReference>
<organism evidence="2 3">
    <name type="scientific">Calidithermus roseus</name>
    <dbReference type="NCBI Taxonomy" id="1644118"/>
    <lineage>
        <taxon>Bacteria</taxon>
        <taxon>Thermotogati</taxon>
        <taxon>Deinococcota</taxon>
        <taxon>Deinococci</taxon>
        <taxon>Thermales</taxon>
        <taxon>Thermaceae</taxon>
        <taxon>Calidithermus</taxon>
    </lineage>
</organism>
<keyword evidence="3" id="KW-1185">Reference proteome</keyword>
<proteinExistence type="predicted"/>